<organism evidence="1 2">
    <name type="scientific">Corynebacterium kalidii</name>
    <dbReference type="NCBI Taxonomy" id="2931982"/>
    <lineage>
        <taxon>Bacteria</taxon>
        <taxon>Bacillati</taxon>
        <taxon>Actinomycetota</taxon>
        <taxon>Actinomycetes</taxon>
        <taxon>Mycobacteriales</taxon>
        <taxon>Corynebacteriaceae</taxon>
        <taxon>Corynebacterium</taxon>
    </lineage>
</organism>
<name>A0A9X2B037_9CORY</name>
<gene>
    <name evidence="1" type="ORF">MUN33_12075</name>
</gene>
<sequence>MTPHSASVPTATDMNVLVRPDRRDALLDAVDAALTGLGATGVEVELRSVESACEPDNMLVADYLQRFDTPPVGEQVHRLTVTAHWPGAAPATADVTRAVAGCLPSAPDGSPGLWFGQTTTLRSSE</sequence>
<protein>
    <submittedName>
        <fullName evidence="1">Uncharacterized protein</fullName>
    </submittedName>
</protein>
<dbReference type="EMBL" id="JALIEA010000017">
    <property type="protein sequence ID" value="MCJ7859438.1"/>
    <property type="molecule type" value="Genomic_DNA"/>
</dbReference>
<dbReference type="RefSeq" id="WP_244805166.1">
    <property type="nucleotide sequence ID" value="NZ_JALIEA010000017.1"/>
</dbReference>
<evidence type="ECO:0000313" key="1">
    <source>
        <dbReference type="EMBL" id="MCJ7859438.1"/>
    </source>
</evidence>
<accession>A0A9X2B037</accession>
<keyword evidence="2" id="KW-1185">Reference proteome</keyword>
<proteinExistence type="predicted"/>
<dbReference type="AlphaFoldDB" id="A0A9X2B037"/>
<dbReference type="Proteomes" id="UP001139207">
    <property type="component" value="Unassembled WGS sequence"/>
</dbReference>
<reference evidence="1" key="1">
    <citation type="submission" date="2022-04" db="EMBL/GenBank/DDBJ databases">
        <title>Corynebacterium kalidii LD5P10.</title>
        <authorList>
            <person name="Sun J.Q."/>
        </authorList>
    </citation>
    <scope>NUCLEOTIDE SEQUENCE</scope>
    <source>
        <strain evidence="1">LD5P10</strain>
    </source>
</reference>
<evidence type="ECO:0000313" key="2">
    <source>
        <dbReference type="Proteomes" id="UP001139207"/>
    </source>
</evidence>
<comment type="caution">
    <text evidence="1">The sequence shown here is derived from an EMBL/GenBank/DDBJ whole genome shotgun (WGS) entry which is preliminary data.</text>
</comment>